<dbReference type="PROSITE" id="PS00217">
    <property type="entry name" value="SUGAR_TRANSPORT_2"/>
    <property type="match status" value="1"/>
</dbReference>
<keyword evidence="4 7" id="KW-0812">Transmembrane</keyword>
<keyword evidence="3" id="KW-0813">Transport</keyword>
<accession>A0A9P8JPE1</accession>
<dbReference type="InterPro" id="IPR005828">
    <property type="entry name" value="MFS_sugar_transport-like"/>
</dbReference>
<protein>
    <submittedName>
        <fullName evidence="9">General substrate transporter</fullName>
    </submittedName>
</protein>
<name>A0A9P8JPE1_AURME</name>
<feature type="transmembrane region" description="Helical" evidence="7">
    <location>
        <begin position="80"/>
        <end position="101"/>
    </location>
</feature>
<dbReference type="PANTHER" id="PTHR48022">
    <property type="entry name" value="PLASTIDIC GLUCOSE TRANSPORTER 4"/>
    <property type="match status" value="1"/>
</dbReference>
<dbReference type="PROSITE" id="PS50850">
    <property type="entry name" value="MFS"/>
    <property type="match status" value="1"/>
</dbReference>
<dbReference type="InterPro" id="IPR050360">
    <property type="entry name" value="MFS_Sugar_Transporters"/>
</dbReference>
<feature type="transmembrane region" description="Helical" evidence="7">
    <location>
        <begin position="322"/>
        <end position="345"/>
    </location>
</feature>
<dbReference type="GO" id="GO:0016020">
    <property type="term" value="C:membrane"/>
    <property type="evidence" value="ECO:0007669"/>
    <property type="project" value="UniProtKB-SubCell"/>
</dbReference>
<dbReference type="AlphaFoldDB" id="A0A9P8JPE1"/>
<feature type="transmembrane region" description="Helical" evidence="7">
    <location>
        <begin position="147"/>
        <end position="165"/>
    </location>
</feature>
<evidence type="ECO:0000256" key="1">
    <source>
        <dbReference type="ARBA" id="ARBA00004141"/>
    </source>
</evidence>
<evidence type="ECO:0000256" key="6">
    <source>
        <dbReference type="ARBA" id="ARBA00023136"/>
    </source>
</evidence>
<dbReference type="Gene3D" id="1.20.1250.20">
    <property type="entry name" value="MFS general substrate transporter like domains"/>
    <property type="match status" value="1"/>
</dbReference>
<dbReference type="SUPFAM" id="SSF103473">
    <property type="entry name" value="MFS general substrate transporter"/>
    <property type="match status" value="1"/>
</dbReference>
<keyword evidence="5 7" id="KW-1133">Transmembrane helix</keyword>
<evidence type="ECO:0000256" key="5">
    <source>
        <dbReference type="ARBA" id="ARBA00022989"/>
    </source>
</evidence>
<comment type="caution">
    <text evidence="9">The sequence shown here is derived from an EMBL/GenBank/DDBJ whole genome shotgun (WGS) entry which is preliminary data.</text>
</comment>
<dbReference type="InterPro" id="IPR005829">
    <property type="entry name" value="Sugar_transporter_CS"/>
</dbReference>
<gene>
    <name evidence="9" type="ORF">KCU98_g13480</name>
</gene>
<reference evidence="9" key="2">
    <citation type="submission" date="2021-08" db="EMBL/GenBank/DDBJ databases">
        <authorList>
            <person name="Gostincar C."/>
            <person name="Sun X."/>
            <person name="Song Z."/>
            <person name="Gunde-Cimerman N."/>
        </authorList>
    </citation>
    <scope>NUCLEOTIDE SEQUENCE</scope>
    <source>
        <strain evidence="9">EXF-9298</strain>
    </source>
</reference>
<feature type="transmembrane region" description="Helical" evidence="7">
    <location>
        <begin position="107"/>
        <end position="126"/>
    </location>
</feature>
<reference evidence="9" key="1">
    <citation type="journal article" date="2021" name="J Fungi (Basel)">
        <title>Virulence traits and population genomics of the black yeast Aureobasidium melanogenum.</title>
        <authorList>
            <person name="Cernosa A."/>
            <person name="Sun X."/>
            <person name="Gostincar C."/>
            <person name="Fang C."/>
            <person name="Gunde-Cimerman N."/>
            <person name="Song Z."/>
        </authorList>
    </citation>
    <scope>NUCLEOTIDE SEQUENCE</scope>
    <source>
        <strain evidence="9">EXF-9298</strain>
    </source>
</reference>
<evidence type="ECO:0000256" key="4">
    <source>
        <dbReference type="ARBA" id="ARBA00022692"/>
    </source>
</evidence>
<dbReference type="Pfam" id="PF00083">
    <property type="entry name" value="Sugar_tr"/>
    <property type="match status" value="1"/>
</dbReference>
<keyword evidence="6 7" id="KW-0472">Membrane</keyword>
<evidence type="ECO:0000256" key="2">
    <source>
        <dbReference type="ARBA" id="ARBA00010992"/>
    </source>
</evidence>
<evidence type="ECO:0000256" key="7">
    <source>
        <dbReference type="SAM" id="Phobius"/>
    </source>
</evidence>
<comment type="subcellular location">
    <subcellularLocation>
        <location evidence="1">Membrane</location>
        <topology evidence="1">Multi-pass membrane protein</topology>
    </subcellularLocation>
</comment>
<keyword evidence="10" id="KW-1185">Reference proteome</keyword>
<dbReference type="EMBL" id="JAHFXS010002490">
    <property type="protein sequence ID" value="KAG9972062.1"/>
    <property type="molecule type" value="Genomic_DNA"/>
</dbReference>
<feature type="transmembrane region" description="Helical" evidence="7">
    <location>
        <begin position="52"/>
        <end position="73"/>
    </location>
</feature>
<dbReference type="InterPro" id="IPR003663">
    <property type="entry name" value="Sugar/inositol_transpt"/>
</dbReference>
<feature type="transmembrane region" description="Helical" evidence="7">
    <location>
        <begin position="266"/>
        <end position="284"/>
    </location>
</feature>
<dbReference type="InterPro" id="IPR036259">
    <property type="entry name" value="MFS_trans_sf"/>
</dbReference>
<dbReference type="Proteomes" id="UP000729357">
    <property type="component" value="Unassembled WGS sequence"/>
</dbReference>
<proteinExistence type="inferred from homology"/>
<evidence type="ECO:0000313" key="9">
    <source>
        <dbReference type="EMBL" id="KAG9972062.1"/>
    </source>
</evidence>
<feature type="transmembrane region" description="Helical" evidence="7">
    <location>
        <begin position="7"/>
        <end position="32"/>
    </location>
</feature>
<sequence length="371" mass="40286">MYTITNIYVLAAFGTIGGALFGFDVSSMSAWIGQEQYLDYFNHPDSNLQGGITASMSGGSFLGALAAGFICDAVGRRRSLMLASVIWIVGAAIQCSSQNVAQLIVGRLISGLAVGITSSQVCVYLAELAPARIRGRIVGIQQWAIEWGMLIMFLIAYGCAKGVSGPSAFRIAWGVQGIPAFILLGALFFFPESPRWLGSKGRWQEVENTLALLHAKGNLDDPAVQAEMMEIREAVAASQNTEGVTFFGLFSKNMWRRTMCGTTVQMWQLLLGGNVAMYYIVYVFEMAGLGDQTLTSSIIQYVIFLVTTGIILPYIDRIPRRLLLLTGSIVCCLCHFTIAGLMASYGHHVDSIDGNTILRWQVDKNTAAKGI</sequence>
<dbReference type="PRINTS" id="PR00171">
    <property type="entry name" value="SUGRTRNSPORT"/>
</dbReference>
<comment type="similarity">
    <text evidence="2">Belongs to the major facilitator superfamily. Sugar transporter (TC 2.A.1.1) family.</text>
</comment>
<feature type="transmembrane region" description="Helical" evidence="7">
    <location>
        <begin position="171"/>
        <end position="190"/>
    </location>
</feature>
<evidence type="ECO:0000256" key="3">
    <source>
        <dbReference type="ARBA" id="ARBA00022448"/>
    </source>
</evidence>
<feature type="domain" description="Major facilitator superfamily (MFS) profile" evidence="8">
    <location>
        <begin position="10"/>
        <end position="371"/>
    </location>
</feature>
<evidence type="ECO:0000313" key="10">
    <source>
        <dbReference type="Proteomes" id="UP000729357"/>
    </source>
</evidence>
<dbReference type="InterPro" id="IPR020846">
    <property type="entry name" value="MFS_dom"/>
</dbReference>
<dbReference type="PANTHER" id="PTHR48022:SF54">
    <property type="entry name" value="GLUCOSE TRANSPORTER, PUTATIVE (AFU_ORTHOLOGUE AFUA_8G00890)-RELATED"/>
    <property type="match status" value="1"/>
</dbReference>
<feature type="non-terminal residue" evidence="9">
    <location>
        <position position="371"/>
    </location>
</feature>
<feature type="transmembrane region" description="Helical" evidence="7">
    <location>
        <begin position="296"/>
        <end position="315"/>
    </location>
</feature>
<evidence type="ECO:0000259" key="8">
    <source>
        <dbReference type="PROSITE" id="PS50850"/>
    </source>
</evidence>
<dbReference type="GO" id="GO:0005351">
    <property type="term" value="F:carbohydrate:proton symporter activity"/>
    <property type="evidence" value="ECO:0007669"/>
    <property type="project" value="TreeGrafter"/>
</dbReference>
<organism evidence="9 10">
    <name type="scientific">Aureobasidium melanogenum</name>
    <name type="common">Aureobasidium pullulans var. melanogenum</name>
    <dbReference type="NCBI Taxonomy" id="46634"/>
    <lineage>
        <taxon>Eukaryota</taxon>
        <taxon>Fungi</taxon>
        <taxon>Dikarya</taxon>
        <taxon>Ascomycota</taxon>
        <taxon>Pezizomycotina</taxon>
        <taxon>Dothideomycetes</taxon>
        <taxon>Dothideomycetidae</taxon>
        <taxon>Dothideales</taxon>
        <taxon>Saccotheciaceae</taxon>
        <taxon>Aureobasidium</taxon>
    </lineage>
</organism>